<dbReference type="Proteomes" id="UP000830671">
    <property type="component" value="Chromosome 8"/>
</dbReference>
<proteinExistence type="predicted"/>
<organism evidence="2 3">
    <name type="scientific">Colletotrichum lupini</name>
    <dbReference type="NCBI Taxonomy" id="145971"/>
    <lineage>
        <taxon>Eukaryota</taxon>
        <taxon>Fungi</taxon>
        <taxon>Dikarya</taxon>
        <taxon>Ascomycota</taxon>
        <taxon>Pezizomycotina</taxon>
        <taxon>Sordariomycetes</taxon>
        <taxon>Hypocreomycetidae</taxon>
        <taxon>Glomerellales</taxon>
        <taxon>Glomerellaceae</taxon>
        <taxon>Colletotrichum</taxon>
        <taxon>Colletotrichum acutatum species complex</taxon>
    </lineage>
</organism>
<name>A0A9Q8WNS8_9PEZI</name>
<reference evidence="2" key="1">
    <citation type="journal article" date="2021" name="Mol. Plant Microbe Interact.">
        <title>Complete Genome Sequence of the Plant-Pathogenic Fungus Colletotrichum lupini.</title>
        <authorList>
            <person name="Baroncelli R."/>
            <person name="Pensec F."/>
            <person name="Da Lio D."/>
            <person name="Boufleur T."/>
            <person name="Vicente I."/>
            <person name="Sarrocco S."/>
            <person name="Picot A."/>
            <person name="Baraldi E."/>
            <person name="Sukno S."/>
            <person name="Thon M."/>
            <person name="Le Floch G."/>
        </authorList>
    </citation>
    <scope>NUCLEOTIDE SEQUENCE</scope>
    <source>
        <strain evidence="2">IMI 504893</strain>
    </source>
</reference>
<accession>A0A9Q8WNS8</accession>
<dbReference type="RefSeq" id="XP_049151278.1">
    <property type="nucleotide sequence ID" value="XM_049294132.1"/>
</dbReference>
<dbReference type="GeneID" id="73349142"/>
<evidence type="ECO:0000313" key="3">
    <source>
        <dbReference type="Proteomes" id="UP000830671"/>
    </source>
</evidence>
<protein>
    <submittedName>
        <fullName evidence="2">Uncharacterized protein</fullName>
    </submittedName>
</protein>
<dbReference type="EMBL" id="CP019480">
    <property type="protein sequence ID" value="UQC89677.1"/>
    <property type="molecule type" value="Genomic_DNA"/>
</dbReference>
<gene>
    <name evidence="2" type="ORF">CLUP02_15208</name>
</gene>
<sequence length="873" mass="97244">MQNDQIILRGSSVHQGEFPPAGFFFSARLIDPLLQRSALVALPGSLPVFLVTLGNDPLPTSRRDFDLHLERPLFPHLPPFSPSYSSHSLAPRYLCLLGDVPPTTVGFDFVLLRNTPSHAMNSSRRNVRLAPLPRRPIHDGLPSSHPRCHPQAPHTTPSTPVTRVSQSSPAQVSNMLITEGTDDTSCATPDPALYPTPLDWPALGDLILRRLHFDTEHEARRSPRESGTVLDEPHQLSAIVTPSFPTMLPLHTHTATSSSAGLGRRWRWDLWGLLGLPASIAKRSPSTPTALSLTAAAALRTAFHLKSPVRCSNNNIVTNHPPPLHVSSVLADAQRPSGHDQSPRALSRFAVFWIPGSSSCSSDSAGILGIWDLVELDQWQLWRWFASICKGHKAALRLYGCSYQYSRPCDGNPIILDSLRGLTAQYDEVNYPKAECRVSSSCNPICRRLRHACLTNLQQNDRTCVCAETVSAKFIYDDSLDLLLHHSRESALLTTDLEHLTRAISLLLWVFSVRVYCRPNAHFTVLRCRANNQASRFHLVHRTGDQMVSNPTPWGLLVYHIILVLNRPHPAAQIMRRLIPLKPDCKDSITTLLLTFLYAFLDRRSSRATIRRLAVGRPYQEWQIIRNISLTIYRVLDDSLATVRMCAYVPLFGPDSRCEYGTDWVTSSPVEPKEGNLHPICKGPKSGLSSSIYGSPFVSWNYVLQQQQLEFSSVARLGGVCQRSSMFCRRNVGHGMDMRMSPCGDVRTLLTYPVYEESQSSTRHIFELKDTHLSARAPMSCHCSAYWQCRSCQIKGKISRGIAGVATLQAGIYAPPQTLLVTSIFGSGFNDVSFAVRVYTALFPVLRRPRSANRKSIRVEYHVGTTTSQNGVD</sequence>
<keyword evidence="3" id="KW-1185">Reference proteome</keyword>
<feature type="compositionally biased region" description="Polar residues" evidence="1">
    <location>
        <begin position="153"/>
        <end position="170"/>
    </location>
</feature>
<evidence type="ECO:0000256" key="1">
    <source>
        <dbReference type="SAM" id="MobiDB-lite"/>
    </source>
</evidence>
<evidence type="ECO:0000313" key="2">
    <source>
        <dbReference type="EMBL" id="UQC89677.1"/>
    </source>
</evidence>
<dbReference type="KEGG" id="clup:CLUP02_15208"/>
<dbReference type="AlphaFoldDB" id="A0A9Q8WNS8"/>
<feature type="region of interest" description="Disordered" evidence="1">
    <location>
        <begin position="120"/>
        <end position="170"/>
    </location>
</feature>